<accession>A0A7C0U489</accession>
<comment type="caution">
    <text evidence="2">The sequence shown here is derived from an EMBL/GenBank/DDBJ whole genome shotgun (WGS) entry which is preliminary data.</text>
</comment>
<dbReference type="PANTHER" id="PTHR40082">
    <property type="entry name" value="BLR5956 PROTEIN"/>
    <property type="match status" value="1"/>
</dbReference>
<dbReference type="EMBL" id="DRBS01000336">
    <property type="protein sequence ID" value="HDD45005.1"/>
    <property type="molecule type" value="Genomic_DNA"/>
</dbReference>
<dbReference type="Gene3D" id="3.40.50.10090">
    <property type="match status" value="2"/>
</dbReference>
<dbReference type="Proteomes" id="UP000886289">
    <property type="component" value="Unassembled WGS sequence"/>
</dbReference>
<dbReference type="InterPro" id="IPR014776">
    <property type="entry name" value="4pyrrole_Mease_sub2"/>
</dbReference>
<dbReference type="GO" id="GO:0004852">
    <property type="term" value="F:uroporphyrinogen-III synthase activity"/>
    <property type="evidence" value="ECO:0007669"/>
    <property type="project" value="InterPro"/>
</dbReference>
<sequence length="327" mass="36810">LLKHGRSPNTPVAIIRWGTLPEQETIIGTLNEIVDKAEKKGIRPPAIIVVGEVVRLREKLNWWEKKPLFGKKILITRTQEQASEMAKMLRTLGAKCYVVPTIAIVPPLNWEPLDNAIAQLNKYDWCLFTSVNGVKYFRQRLESLGKDVRVMNNVKIGVIGEKTAQALKEWGIFPDLMPKEFRAEALAEALKERDIKGKKILLARAEKARDILPEELKAAGAEVDIIPVYRTILPKEKKEDIKKIFKEGIDIIVFTSSSTVKHLAALIEPKTLSELLKDVTIACIGPVTAKTLSNFGLKTHIMPTTYTIKSLIEKIVQWEITSDFNIA</sequence>
<gene>
    <name evidence="2" type="ORF">ENG63_09140</name>
</gene>
<feature type="domain" description="Tetrapyrrole biosynthesis uroporphyrinogen III synthase" evidence="1">
    <location>
        <begin position="83"/>
        <end position="313"/>
    </location>
</feature>
<name>A0A7C0U489_DESA2</name>
<dbReference type="Gene3D" id="3.30.950.10">
    <property type="entry name" value="Methyltransferase, Cobalt-precorrin-4 Transmethylase, Domain 2"/>
    <property type="match status" value="1"/>
</dbReference>
<evidence type="ECO:0000313" key="2">
    <source>
        <dbReference type="EMBL" id="HDD45005.1"/>
    </source>
</evidence>
<organism evidence="2">
    <name type="scientific">Desulfofervidus auxilii</name>
    <dbReference type="NCBI Taxonomy" id="1621989"/>
    <lineage>
        <taxon>Bacteria</taxon>
        <taxon>Pseudomonadati</taxon>
        <taxon>Thermodesulfobacteriota</taxon>
        <taxon>Candidatus Desulfofervidia</taxon>
        <taxon>Candidatus Desulfofervidales</taxon>
        <taxon>Candidatus Desulfofervidaceae</taxon>
        <taxon>Candidatus Desulfofervidus</taxon>
    </lineage>
</organism>
<dbReference type="GO" id="GO:0008168">
    <property type="term" value="F:methyltransferase activity"/>
    <property type="evidence" value="ECO:0007669"/>
    <property type="project" value="InterPro"/>
</dbReference>
<dbReference type="SUPFAM" id="SSF53790">
    <property type="entry name" value="Tetrapyrrole methylase"/>
    <property type="match status" value="1"/>
</dbReference>
<dbReference type="InterPro" id="IPR035996">
    <property type="entry name" value="4pyrrol_Methylase_sf"/>
</dbReference>
<dbReference type="PANTHER" id="PTHR40082:SF1">
    <property type="entry name" value="BLR5956 PROTEIN"/>
    <property type="match status" value="1"/>
</dbReference>
<dbReference type="GO" id="GO:0006780">
    <property type="term" value="P:uroporphyrinogen III biosynthetic process"/>
    <property type="evidence" value="ECO:0007669"/>
    <property type="project" value="InterPro"/>
</dbReference>
<dbReference type="SUPFAM" id="SSF69618">
    <property type="entry name" value="HemD-like"/>
    <property type="match status" value="1"/>
</dbReference>
<dbReference type="AlphaFoldDB" id="A0A7C0U489"/>
<dbReference type="InterPro" id="IPR039793">
    <property type="entry name" value="UROS/Hem4"/>
</dbReference>
<dbReference type="CDD" id="cd06578">
    <property type="entry name" value="HemD"/>
    <property type="match status" value="1"/>
</dbReference>
<dbReference type="InterPro" id="IPR036108">
    <property type="entry name" value="4pyrrol_syn_uPrphyn_synt_sf"/>
</dbReference>
<proteinExistence type="predicted"/>
<reference evidence="2" key="1">
    <citation type="journal article" date="2020" name="mSystems">
        <title>Genome- and Community-Level Interaction Insights into Carbon Utilization and Element Cycling Functions of Hydrothermarchaeota in Hydrothermal Sediment.</title>
        <authorList>
            <person name="Zhou Z."/>
            <person name="Liu Y."/>
            <person name="Xu W."/>
            <person name="Pan J."/>
            <person name="Luo Z.H."/>
            <person name="Li M."/>
        </authorList>
    </citation>
    <scope>NUCLEOTIDE SEQUENCE [LARGE SCALE GENOMIC DNA]</scope>
    <source>
        <strain evidence="2">HyVt-233</strain>
    </source>
</reference>
<evidence type="ECO:0000259" key="1">
    <source>
        <dbReference type="Pfam" id="PF02602"/>
    </source>
</evidence>
<dbReference type="Pfam" id="PF02602">
    <property type="entry name" value="HEM4"/>
    <property type="match status" value="1"/>
</dbReference>
<feature type="non-terminal residue" evidence="2">
    <location>
        <position position="1"/>
    </location>
</feature>
<dbReference type="InterPro" id="IPR003754">
    <property type="entry name" value="4pyrrol_synth_uPrphyn_synth"/>
</dbReference>
<protein>
    <submittedName>
        <fullName evidence="2">HemD protein</fullName>
    </submittedName>
</protein>
<dbReference type="FunFam" id="3.40.50.10090:FF:000001">
    <property type="entry name" value="Bifunctional uroporphyrinogen-III C-methyltransferase/uroporphyrinogen-III synthase"/>
    <property type="match status" value="1"/>
</dbReference>